<dbReference type="Proteomes" id="UP000602181">
    <property type="component" value="Unassembled WGS sequence"/>
</dbReference>
<dbReference type="RefSeq" id="WP_186895827.1">
    <property type="nucleotide sequence ID" value="NZ_JACOIH010000008.1"/>
</dbReference>
<comment type="caution">
    <text evidence="1">The sequence shown here is derived from an EMBL/GenBank/DDBJ whole genome shotgun (WGS) entry which is preliminary data.</text>
</comment>
<name>A0ABR7ADQ9_9FIRM</name>
<organism evidence="1 2">
    <name type="scientific">Anaerotruncus massiliensis</name>
    <name type="common">ex Togo et al. 2019</name>
    <dbReference type="NCBI Taxonomy" id="1673720"/>
    <lineage>
        <taxon>Bacteria</taxon>
        <taxon>Bacillati</taxon>
        <taxon>Bacillota</taxon>
        <taxon>Clostridia</taxon>
        <taxon>Eubacteriales</taxon>
        <taxon>Oscillospiraceae</taxon>
        <taxon>Anaerotruncus</taxon>
    </lineage>
</organism>
<evidence type="ECO:0000313" key="2">
    <source>
        <dbReference type="Proteomes" id="UP000602181"/>
    </source>
</evidence>
<protein>
    <submittedName>
        <fullName evidence="1">Uncharacterized protein</fullName>
    </submittedName>
</protein>
<reference evidence="1 2" key="1">
    <citation type="submission" date="2020-08" db="EMBL/GenBank/DDBJ databases">
        <authorList>
            <person name="Liu C."/>
            <person name="Sun Q."/>
        </authorList>
    </citation>
    <scope>NUCLEOTIDE SEQUENCE [LARGE SCALE GENOMIC DNA]</scope>
    <source>
        <strain evidence="1 2">22A2-44</strain>
    </source>
</reference>
<keyword evidence="2" id="KW-1185">Reference proteome</keyword>
<dbReference type="EMBL" id="JACOIH010000008">
    <property type="protein sequence ID" value="MBC3938585.1"/>
    <property type="molecule type" value="Genomic_DNA"/>
</dbReference>
<proteinExistence type="predicted"/>
<sequence length="54" mass="6043">MGPTCYTVTRIDGDYAVMVTDEGIENTVAMALLPPETDEGVRLVWENFTYRATE</sequence>
<evidence type="ECO:0000313" key="1">
    <source>
        <dbReference type="EMBL" id="MBC3938585.1"/>
    </source>
</evidence>
<accession>A0ABR7ADQ9</accession>
<gene>
    <name evidence="1" type="ORF">H8R05_06670</name>
</gene>